<evidence type="ECO:0000256" key="2">
    <source>
        <dbReference type="PROSITE-ProRule" id="PRU00169"/>
    </source>
</evidence>
<accession>A0ABY4X987</accession>
<dbReference type="PANTHER" id="PTHR44591:SF3">
    <property type="entry name" value="RESPONSE REGULATORY DOMAIN-CONTAINING PROTEIN"/>
    <property type="match status" value="1"/>
</dbReference>
<dbReference type="PROSITE" id="PS50110">
    <property type="entry name" value="RESPONSE_REGULATORY"/>
    <property type="match status" value="1"/>
</dbReference>
<dbReference type="InterPro" id="IPR050595">
    <property type="entry name" value="Bact_response_regulator"/>
</dbReference>
<dbReference type="EMBL" id="CP084930">
    <property type="protein sequence ID" value="USI73464.1"/>
    <property type="molecule type" value="Genomic_DNA"/>
</dbReference>
<reference evidence="4" key="1">
    <citation type="journal article" date="2022" name="Toxins">
        <title>Genomic Analysis of Sphingopyxis sp. USTB-05 for Biodegrading Cyanobacterial Hepatotoxins.</title>
        <authorList>
            <person name="Liu C."/>
            <person name="Xu Q."/>
            <person name="Zhao Z."/>
            <person name="Zhang H."/>
            <person name="Liu X."/>
            <person name="Yin C."/>
            <person name="Liu Y."/>
            <person name="Yan H."/>
        </authorList>
    </citation>
    <scope>NUCLEOTIDE SEQUENCE</scope>
    <source>
        <strain evidence="4">NBD5</strain>
    </source>
</reference>
<keyword evidence="5" id="KW-1185">Reference proteome</keyword>
<dbReference type="SUPFAM" id="SSF52172">
    <property type="entry name" value="CheY-like"/>
    <property type="match status" value="1"/>
</dbReference>
<keyword evidence="1 2" id="KW-0597">Phosphoprotein</keyword>
<evidence type="ECO:0000259" key="3">
    <source>
        <dbReference type="PROSITE" id="PS50110"/>
    </source>
</evidence>
<proteinExistence type="predicted"/>
<protein>
    <submittedName>
        <fullName evidence="4">Response regulator</fullName>
    </submittedName>
</protein>
<dbReference type="Proteomes" id="UP001056937">
    <property type="component" value="Chromosome 1"/>
</dbReference>
<dbReference type="Pfam" id="PF00072">
    <property type="entry name" value="Response_reg"/>
    <property type="match status" value="1"/>
</dbReference>
<evidence type="ECO:0000313" key="4">
    <source>
        <dbReference type="EMBL" id="USI73464.1"/>
    </source>
</evidence>
<gene>
    <name evidence="4" type="ORF">LHA26_02995</name>
</gene>
<evidence type="ECO:0000313" key="5">
    <source>
        <dbReference type="Proteomes" id="UP001056937"/>
    </source>
</evidence>
<evidence type="ECO:0000256" key="1">
    <source>
        <dbReference type="ARBA" id="ARBA00022553"/>
    </source>
</evidence>
<feature type="domain" description="Response regulatory" evidence="3">
    <location>
        <begin position="7"/>
        <end position="121"/>
    </location>
</feature>
<dbReference type="SMART" id="SM00448">
    <property type="entry name" value="REC"/>
    <property type="match status" value="1"/>
</dbReference>
<dbReference type="InterPro" id="IPR011006">
    <property type="entry name" value="CheY-like_superfamily"/>
</dbReference>
<dbReference type="RefSeq" id="WP_252167273.1">
    <property type="nucleotide sequence ID" value="NZ_CP084930.1"/>
</dbReference>
<name>A0ABY4X987_9SPHN</name>
<sequence length="134" mass="14611">MISSKPYALVVDDDAVILMHACDILDAAGFRCHEAGSADEAVHILGDHWESVTLLFSDVEMPGAMDGFGLARHVDHHWPHIEIVVASGRVKPAAGEMPDKATFIAKPFSATTVHDHLREKLPDGKMPEPLKRPV</sequence>
<dbReference type="PANTHER" id="PTHR44591">
    <property type="entry name" value="STRESS RESPONSE REGULATOR PROTEIN 1"/>
    <property type="match status" value="1"/>
</dbReference>
<organism evidence="4 5">
    <name type="scientific">Sphingomonas morindae</name>
    <dbReference type="NCBI Taxonomy" id="1541170"/>
    <lineage>
        <taxon>Bacteria</taxon>
        <taxon>Pseudomonadati</taxon>
        <taxon>Pseudomonadota</taxon>
        <taxon>Alphaproteobacteria</taxon>
        <taxon>Sphingomonadales</taxon>
        <taxon>Sphingomonadaceae</taxon>
        <taxon>Sphingomonas</taxon>
    </lineage>
</organism>
<dbReference type="Gene3D" id="3.40.50.2300">
    <property type="match status" value="1"/>
</dbReference>
<feature type="modified residue" description="4-aspartylphosphate" evidence="2">
    <location>
        <position position="58"/>
    </location>
</feature>
<dbReference type="InterPro" id="IPR001789">
    <property type="entry name" value="Sig_transdc_resp-reg_receiver"/>
</dbReference>